<feature type="coiled-coil region" evidence="1">
    <location>
        <begin position="114"/>
        <end position="265"/>
    </location>
</feature>
<dbReference type="EnsemblPlants" id="HORVU.MOREX.r3.7HG0747020.1">
    <property type="protein sequence ID" value="HORVU.MOREX.r3.7HG0747020.1"/>
    <property type="gene ID" value="HORVU.MOREX.r3.7HG0747020"/>
</dbReference>
<proteinExistence type="predicted"/>
<accession>A0A8I7BK43</accession>
<dbReference type="Gramene" id="HORVU.MOREX.r3.7HG0747020.1">
    <property type="protein sequence ID" value="HORVU.MOREX.r3.7HG0747020.1"/>
    <property type="gene ID" value="HORVU.MOREX.r3.7HG0747020"/>
</dbReference>
<reference evidence="3" key="2">
    <citation type="submission" date="2020-10" db="EMBL/GenBank/DDBJ databases">
        <authorList>
            <person name="Scholz U."/>
            <person name="Mascher M."/>
            <person name="Fiebig A."/>
        </authorList>
    </citation>
    <scope>NUCLEOTIDE SEQUENCE [LARGE SCALE GENOMIC DNA]</scope>
    <source>
        <strain evidence="3">cv. Morex</strain>
    </source>
</reference>
<dbReference type="OrthoDB" id="703252at2759"/>
<evidence type="ECO:0000313" key="3">
    <source>
        <dbReference type="EnsemblPlants" id="HORVU.MOREX.r3.7HG0747020.1"/>
    </source>
</evidence>
<evidence type="ECO:0000256" key="2">
    <source>
        <dbReference type="SAM" id="MobiDB-lite"/>
    </source>
</evidence>
<feature type="region of interest" description="Disordered" evidence="2">
    <location>
        <begin position="1"/>
        <end position="51"/>
    </location>
</feature>
<sequence length="273" mass="31422">MGDQASNGQTSKVKKAPVSQKGDLKKKGKAPNAQRSNGAQGSDNRELKGNTEDLVNKINTLNVNIKDHRTLIGTKTTEKNDMGEEIKKQQSKKTKTGTKIEELVGKKGELVAKKGKLREEIKNLDLRKEELVKAKKELRDEIKDVESQLKKLMDESIKLGDDIARLENSKIRTETEIATMNEEETALVVEKGNLEKQLDEKIKMRFDNLEKGKQELLEENEELKKQLVDKEEEMRLEKEKTRLEKEKTRLEKQKLQNLQKKYDRRCCSCWSIC</sequence>
<dbReference type="SMR" id="A0A8I7BK43"/>
<name>A0A8I7BK43_HORVV</name>
<dbReference type="AlphaFoldDB" id="A0A8I7BK43"/>
<keyword evidence="1" id="KW-0175">Coiled coil</keyword>
<reference evidence="4" key="1">
    <citation type="journal article" date="2012" name="Nature">
        <title>A physical, genetic and functional sequence assembly of the barley genome.</title>
        <authorList>
            <consortium name="The International Barley Genome Sequencing Consortium"/>
            <person name="Mayer K.F."/>
            <person name="Waugh R."/>
            <person name="Brown J.W."/>
            <person name="Schulman A."/>
            <person name="Langridge P."/>
            <person name="Platzer M."/>
            <person name="Fincher G.B."/>
            <person name="Muehlbauer G.J."/>
            <person name="Sato K."/>
            <person name="Close T.J."/>
            <person name="Wise R.P."/>
            <person name="Stein N."/>
        </authorList>
    </citation>
    <scope>NUCLEOTIDE SEQUENCE [LARGE SCALE GENOMIC DNA]</scope>
    <source>
        <strain evidence="4">cv. Morex</strain>
    </source>
</reference>
<dbReference type="Gene3D" id="6.10.250.3150">
    <property type="match status" value="1"/>
</dbReference>
<feature type="region of interest" description="Disordered" evidence="2">
    <location>
        <begin position="76"/>
        <end position="97"/>
    </location>
</feature>
<dbReference type="Proteomes" id="UP000011116">
    <property type="component" value="Chromosome 7H"/>
</dbReference>
<dbReference type="GeneID" id="123411790"/>
<feature type="compositionally biased region" description="Basic and acidic residues" evidence="2">
    <location>
        <begin position="76"/>
        <end position="88"/>
    </location>
</feature>
<protein>
    <submittedName>
        <fullName evidence="3">Uncharacterized protein</fullName>
    </submittedName>
</protein>
<reference evidence="3" key="3">
    <citation type="submission" date="2022-01" db="UniProtKB">
        <authorList>
            <consortium name="EnsemblPlants"/>
        </authorList>
    </citation>
    <scope>IDENTIFICATION</scope>
    <source>
        <strain evidence="3">subsp. vulgare</strain>
    </source>
</reference>
<evidence type="ECO:0000256" key="1">
    <source>
        <dbReference type="SAM" id="Coils"/>
    </source>
</evidence>
<dbReference type="Gramene" id="HORVU.MOREX.r2.7HG0619660.1">
    <property type="protein sequence ID" value="HORVU.MOREX.r2.7HG0619660.1"/>
    <property type="gene ID" value="HORVU.MOREX.r2.7HG0619660"/>
</dbReference>
<feature type="compositionally biased region" description="Polar residues" evidence="2">
    <location>
        <begin position="33"/>
        <end position="42"/>
    </location>
</feature>
<evidence type="ECO:0000313" key="4">
    <source>
        <dbReference type="Proteomes" id="UP000011116"/>
    </source>
</evidence>
<organism evidence="3 4">
    <name type="scientific">Hordeum vulgare subsp. vulgare</name>
    <name type="common">Domesticated barley</name>
    <dbReference type="NCBI Taxonomy" id="112509"/>
    <lineage>
        <taxon>Eukaryota</taxon>
        <taxon>Viridiplantae</taxon>
        <taxon>Streptophyta</taxon>
        <taxon>Embryophyta</taxon>
        <taxon>Tracheophyta</taxon>
        <taxon>Spermatophyta</taxon>
        <taxon>Magnoliopsida</taxon>
        <taxon>Liliopsida</taxon>
        <taxon>Poales</taxon>
        <taxon>Poaceae</taxon>
        <taxon>BOP clade</taxon>
        <taxon>Pooideae</taxon>
        <taxon>Triticodae</taxon>
        <taxon>Triticeae</taxon>
        <taxon>Hordeinae</taxon>
        <taxon>Hordeum</taxon>
    </lineage>
</organism>
<dbReference type="KEGG" id="hvg:123411790"/>
<keyword evidence="4" id="KW-1185">Reference proteome</keyword>
<dbReference type="RefSeq" id="XP_044960688.1">
    <property type="nucleotide sequence ID" value="XM_045104753.1"/>
</dbReference>
<gene>
    <name evidence="3" type="primary">LOC123411790</name>
</gene>
<feature type="compositionally biased region" description="Polar residues" evidence="2">
    <location>
        <begin position="1"/>
        <end position="11"/>
    </location>
</feature>